<dbReference type="GO" id="GO:0046983">
    <property type="term" value="F:protein dimerization activity"/>
    <property type="evidence" value="ECO:0007669"/>
    <property type="project" value="InterPro"/>
</dbReference>
<dbReference type="EMBL" id="VFOK01000001">
    <property type="protein sequence ID" value="TQL33986.1"/>
    <property type="molecule type" value="Genomic_DNA"/>
</dbReference>
<keyword evidence="13" id="KW-1185">Reference proteome</keyword>
<evidence type="ECO:0000256" key="1">
    <source>
        <dbReference type="ARBA" id="ARBA00000085"/>
    </source>
</evidence>
<keyword evidence="7" id="KW-0067">ATP-binding</keyword>
<dbReference type="SUPFAM" id="SSF55874">
    <property type="entry name" value="ATPase domain of HSP90 chaperone/DNA topoisomerase II/histidine kinase"/>
    <property type="match status" value="1"/>
</dbReference>
<feature type="transmembrane region" description="Helical" evidence="9">
    <location>
        <begin position="148"/>
        <end position="166"/>
    </location>
</feature>
<dbReference type="Pfam" id="PF07730">
    <property type="entry name" value="HisKA_3"/>
    <property type="match status" value="1"/>
</dbReference>
<dbReference type="GO" id="GO:0016020">
    <property type="term" value="C:membrane"/>
    <property type="evidence" value="ECO:0007669"/>
    <property type="project" value="InterPro"/>
</dbReference>
<dbReference type="EC" id="2.7.13.3" evidence="2"/>
<evidence type="ECO:0000256" key="4">
    <source>
        <dbReference type="ARBA" id="ARBA00022679"/>
    </source>
</evidence>
<keyword evidence="5" id="KW-0547">Nucleotide-binding</keyword>
<keyword evidence="9" id="KW-1133">Transmembrane helix</keyword>
<accession>A0A542XE02</accession>
<dbReference type="InterPro" id="IPR050482">
    <property type="entry name" value="Sensor_HK_TwoCompSys"/>
</dbReference>
<evidence type="ECO:0000256" key="9">
    <source>
        <dbReference type="SAM" id="Phobius"/>
    </source>
</evidence>
<dbReference type="PANTHER" id="PTHR24421">
    <property type="entry name" value="NITRATE/NITRITE SENSOR PROTEIN NARX-RELATED"/>
    <property type="match status" value="1"/>
</dbReference>
<dbReference type="Gene3D" id="1.20.5.1930">
    <property type="match status" value="1"/>
</dbReference>
<dbReference type="GO" id="GO:0000155">
    <property type="term" value="F:phosphorelay sensor kinase activity"/>
    <property type="evidence" value="ECO:0007669"/>
    <property type="project" value="InterPro"/>
</dbReference>
<evidence type="ECO:0000313" key="13">
    <source>
        <dbReference type="Proteomes" id="UP000318336"/>
    </source>
</evidence>
<keyword evidence="9" id="KW-0812">Transmembrane</keyword>
<keyword evidence="3" id="KW-0597">Phosphoprotein</keyword>
<comment type="catalytic activity">
    <reaction evidence="1">
        <text>ATP + protein L-histidine = ADP + protein N-phospho-L-histidine.</text>
        <dbReference type="EC" id="2.7.13.3"/>
    </reaction>
</comment>
<keyword evidence="6 12" id="KW-0418">Kinase</keyword>
<protein>
    <recommendedName>
        <fullName evidence="2">histidine kinase</fullName>
        <ecNumber evidence="2">2.7.13.3</ecNumber>
    </recommendedName>
</protein>
<evidence type="ECO:0000256" key="6">
    <source>
        <dbReference type="ARBA" id="ARBA00022777"/>
    </source>
</evidence>
<evidence type="ECO:0000259" key="11">
    <source>
        <dbReference type="Pfam" id="PF07730"/>
    </source>
</evidence>
<dbReference type="AlphaFoldDB" id="A0A542XE02"/>
<dbReference type="CDD" id="cd16917">
    <property type="entry name" value="HATPase_UhpB-NarQ-NarX-like"/>
    <property type="match status" value="1"/>
</dbReference>
<gene>
    <name evidence="12" type="ORF">FB554_2143</name>
</gene>
<dbReference type="InterPro" id="IPR011712">
    <property type="entry name" value="Sig_transdc_His_kin_sub3_dim/P"/>
</dbReference>
<keyword evidence="8" id="KW-0902">Two-component regulatory system</keyword>
<evidence type="ECO:0000256" key="7">
    <source>
        <dbReference type="ARBA" id="ARBA00022840"/>
    </source>
</evidence>
<keyword evidence="9" id="KW-0472">Membrane</keyword>
<organism evidence="12 13">
    <name type="scientific">Barrientosiimonas humi</name>
    <dbReference type="NCBI Taxonomy" id="999931"/>
    <lineage>
        <taxon>Bacteria</taxon>
        <taxon>Bacillati</taxon>
        <taxon>Actinomycetota</taxon>
        <taxon>Actinomycetes</taxon>
        <taxon>Micrococcales</taxon>
        <taxon>Dermacoccaceae</taxon>
        <taxon>Barrientosiimonas</taxon>
    </lineage>
</organism>
<feature type="domain" description="Signal transduction histidine kinase subgroup 3 dimerisation and phosphoacceptor" evidence="11">
    <location>
        <begin position="193"/>
        <end position="257"/>
    </location>
</feature>
<evidence type="ECO:0000259" key="10">
    <source>
        <dbReference type="Pfam" id="PF02518"/>
    </source>
</evidence>
<proteinExistence type="predicted"/>
<evidence type="ECO:0000256" key="3">
    <source>
        <dbReference type="ARBA" id="ARBA00022553"/>
    </source>
</evidence>
<name>A0A542XE02_9MICO</name>
<evidence type="ECO:0000313" key="12">
    <source>
        <dbReference type="EMBL" id="TQL33986.1"/>
    </source>
</evidence>
<keyword evidence="4" id="KW-0808">Transferase</keyword>
<feature type="transmembrane region" description="Helical" evidence="9">
    <location>
        <begin position="125"/>
        <end position="142"/>
    </location>
</feature>
<dbReference type="PANTHER" id="PTHR24421:SF10">
    <property type="entry name" value="NITRATE_NITRITE SENSOR PROTEIN NARQ"/>
    <property type="match status" value="1"/>
</dbReference>
<dbReference type="Gene3D" id="3.30.565.10">
    <property type="entry name" value="Histidine kinase-like ATPase, C-terminal domain"/>
    <property type="match status" value="1"/>
</dbReference>
<feature type="transmembrane region" description="Helical" evidence="9">
    <location>
        <begin position="27"/>
        <end position="43"/>
    </location>
</feature>
<comment type="caution">
    <text evidence="12">The sequence shown here is derived from an EMBL/GenBank/DDBJ whole genome shotgun (WGS) entry which is preliminary data.</text>
</comment>
<evidence type="ECO:0000256" key="2">
    <source>
        <dbReference type="ARBA" id="ARBA00012438"/>
    </source>
</evidence>
<dbReference type="Proteomes" id="UP000318336">
    <property type="component" value="Unassembled WGS sequence"/>
</dbReference>
<evidence type="ECO:0000256" key="5">
    <source>
        <dbReference type="ARBA" id="ARBA00022741"/>
    </source>
</evidence>
<dbReference type="InterPro" id="IPR036890">
    <property type="entry name" value="HATPase_C_sf"/>
</dbReference>
<dbReference type="GO" id="GO:0005524">
    <property type="term" value="F:ATP binding"/>
    <property type="evidence" value="ECO:0007669"/>
    <property type="project" value="UniProtKB-KW"/>
</dbReference>
<feature type="domain" description="Histidine kinase/HSP90-like ATPase" evidence="10">
    <location>
        <begin position="305"/>
        <end position="373"/>
    </location>
</feature>
<feature type="transmembrane region" description="Helical" evidence="9">
    <location>
        <begin position="101"/>
        <end position="118"/>
    </location>
</feature>
<feature type="transmembrane region" description="Helical" evidence="9">
    <location>
        <begin position="78"/>
        <end position="95"/>
    </location>
</feature>
<feature type="transmembrane region" description="Helical" evidence="9">
    <location>
        <begin position="55"/>
        <end position="71"/>
    </location>
</feature>
<dbReference type="InterPro" id="IPR003594">
    <property type="entry name" value="HATPase_dom"/>
</dbReference>
<evidence type="ECO:0000256" key="8">
    <source>
        <dbReference type="ARBA" id="ARBA00023012"/>
    </source>
</evidence>
<sequence length="396" mass="42301">MLRGGHNGSLPAPVKTSPSLVRRDRRTAGWLLLAGVAVVLMGLAEETTVLGRTSVWWHLLPVTVGLAAVTVQRRFPLTVLGIAVLTAALDLAWGWSLASVLVLWEVLYTGALAWPWAWVERLRRAVVGLSVAALVVSGIVRLDLRDAANIGLLAFAVLVTPVWWAVDVRRQADLAELAARNAEHDRQTAVREERARMARDLHDAVAGDLASIALQAEGGLRHAAAGTPERNALNAIRASGVRAVGELTRMITLLRRDGDQAADDLTTAPGLDLVGDLVRHAERSGLAVQAQVDPPPELPVAVDHAAYRIVQEALTNAARHGAGEAQLRVSGDDDAVGVEVRSRGRRTTVVPGSGLGLLTMRERAEGLGGEFESGWEGTGSGDQDWWSVRARIPVQA</sequence>
<reference evidence="12 13" key="1">
    <citation type="submission" date="2019-06" db="EMBL/GenBank/DDBJ databases">
        <title>Sequencing the genomes of 1000 actinobacteria strains.</title>
        <authorList>
            <person name="Klenk H.-P."/>
        </authorList>
    </citation>
    <scope>NUCLEOTIDE SEQUENCE [LARGE SCALE GENOMIC DNA]</scope>
    <source>
        <strain evidence="12 13">DSM 24617</strain>
    </source>
</reference>
<dbReference type="Pfam" id="PF02518">
    <property type="entry name" value="HATPase_c"/>
    <property type="match status" value="1"/>
</dbReference>